<evidence type="ECO:0000256" key="1">
    <source>
        <dbReference type="SAM" id="MobiDB-lite"/>
    </source>
</evidence>
<protein>
    <submittedName>
        <fullName evidence="2">Uncharacterized protein</fullName>
    </submittedName>
</protein>
<dbReference type="EMBL" id="JALPRX010000010">
    <property type="protein sequence ID" value="MCK8783470.1"/>
    <property type="molecule type" value="Genomic_DNA"/>
</dbReference>
<sequence>MERLHSVGTATLVALMAAHRRDLRARRVADAADSPRRGAPARRHADMSRPAGHGLAPETPFAAGARQAPRD</sequence>
<feature type="compositionally biased region" description="Basic and acidic residues" evidence="1">
    <location>
        <begin position="26"/>
        <end position="36"/>
    </location>
</feature>
<feature type="region of interest" description="Disordered" evidence="1">
    <location>
        <begin position="26"/>
        <end position="71"/>
    </location>
</feature>
<organism evidence="2 3">
    <name type="scientific">Roseomonas acroporae</name>
    <dbReference type="NCBI Taxonomy" id="2937791"/>
    <lineage>
        <taxon>Bacteria</taxon>
        <taxon>Pseudomonadati</taxon>
        <taxon>Pseudomonadota</taxon>
        <taxon>Alphaproteobacteria</taxon>
        <taxon>Acetobacterales</taxon>
        <taxon>Roseomonadaceae</taxon>
        <taxon>Roseomonas</taxon>
    </lineage>
</organism>
<proteinExistence type="predicted"/>
<evidence type="ECO:0000313" key="3">
    <source>
        <dbReference type="Proteomes" id="UP001139516"/>
    </source>
</evidence>
<name>A0A9X1Y771_9PROT</name>
<dbReference type="Proteomes" id="UP001139516">
    <property type="component" value="Unassembled WGS sequence"/>
</dbReference>
<dbReference type="AlphaFoldDB" id="A0A9X1Y771"/>
<gene>
    <name evidence="2" type="ORF">M0638_03620</name>
</gene>
<comment type="caution">
    <text evidence="2">The sequence shown here is derived from an EMBL/GenBank/DDBJ whole genome shotgun (WGS) entry which is preliminary data.</text>
</comment>
<dbReference type="RefSeq" id="WP_248665596.1">
    <property type="nucleotide sequence ID" value="NZ_JALPRX010000010.1"/>
</dbReference>
<keyword evidence="3" id="KW-1185">Reference proteome</keyword>
<evidence type="ECO:0000313" key="2">
    <source>
        <dbReference type="EMBL" id="MCK8783470.1"/>
    </source>
</evidence>
<reference evidence="2" key="1">
    <citation type="submission" date="2022-04" db="EMBL/GenBank/DDBJ databases">
        <title>Roseomonas acroporae sp. nov., isolated from coral Acropora digitifera.</title>
        <authorList>
            <person name="Sun H."/>
        </authorList>
    </citation>
    <scope>NUCLEOTIDE SEQUENCE</scope>
    <source>
        <strain evidence="2">NAR14</strain>
    </source>
</reference>
<accession>A0A9X1Y771</accession>